<comment type="caution">
    <text evidence="2">The sequence shown here is derived from an EMBL/GenBank/DDBJ whole genome shotgun (WGS) entry which is preliminary data.</text>
</comment>
<keyword evidence="1" id="KW-0479">Metal-binding</keyword>
<name>X1JCD1_9ZZZZ</name>
<evidence type="ECO:0008006" key="3">
    <source>
        <dbReference type="Google" id="ProtNLM"/>
    </source>
</evidence>
<organism evidence="2">
    <name type="scientific">marine sediment metagenome</name>
    <dbReference type="NCBI Taxonomy" id="412755"/>
    <lineage>
        <taxon>unclassified sequences</taxon>
        <taxon>metagenomes</taxon>
        <taxon>ecological metagenomes</taxon>
    </lineage>
</organism>
<evidence type="ECO:0000256" key="1">
    <source>
        <dbReference type="ARBA" id="ARBA00022723"/>
    </source>
</evidence>
<gene>
    <name evidence="2" type="ORF">S06H3_03471</name>
</gene>
<dbReference type="AlphaFoldDB" id="X1JCD1"/>
<feature type="non-terminal residue" evidence="2">
    <location>
        <position position="1"/>
    </location>
</feature>
<evidence type="ECO:0000313" key="2">
    <source>
        <dbReference type="EMBL" id="GAH92371.1"/>
    </source>
</evidence>
<accession>X1JCD1</accession>
<dbReference type="PANTHER" id="PTHR34448">
    <property type="entry name" value="AMINOPEPTIDASE"/>
    <property type="match status" value="1"/>
</dbReference>
<proteinExistence type="predicted"/>
<dbReference type="Pfam" id="PF26233">
    <property type="entry name" value="NicX"/>
    <property type="match status" value="1"/>
</dbReference>
<dbReference type="EMBL" id="BARV01001133">
    <property type="protein sequence ID" value="GAH92371.1"/>
    <property type="molecule type" value="Genomic_DNA"/>
</dbReference>
<dbReference type="SUPFAM" id="SSF144052">
    <property type="entry name" value="Thermophilic metalloprotease-like"/>
    <property type="match status" value="1"/>
</dbReference>
<dbReference type="InterPro" id="IPR052170">
    <property type="entry name" value="M29_Exopeptidase"/>
</dbReference>
<reference evidence="2" key="1">
    <citation type="journal article" date="2014" name="Front. Microbiol.">
        <title>High frequency of phylogenetically diverse reductive dehalogenase-homologous genes in deep subseafloor sedimentary metagenomes.</title>
        <authorList>
            <person name="Kawai M."/>
            <person name="Futagami T."/>
            <person name="Toyoda A."/>
            <person name="Takaki Y."/>
            <person name="Nishi S."/>
            <person name="Hori S."/>
            <person name="Arai W."/>
            <person name="Tsubouchi T."/>
            <person name="Morono Y."/>
            <person name="Uchiyama I."/>
            <person name="Ito T."/>
            <person name="Fujiyama A."/>
            <person name="Inagaki F."/>
            <person name="Takami H."/>
        </authorList>
    </citation>
    <scope>NUCLEOTIDE SEQUENCE</scope>
    <source>
        <strain evidence="2">Expedition CK06-06</strain>
    </source>
</reference>
<dbReference type="GO" id="GO:0046872">
    <property type="term" value="F:metal ion binding"/>
    <property type="evidence" value="ECO:0007669"/>
    <property type="project" value="UniProtKB-KW"/>
</dbReference>
<dbReference type="InterPro" id="IPR058739">
    <property type="entry name" value="NicX"/>
</dbReference>
<protein>
    <recommendedName>
        <fullName evidence="3">Aminopeptidase</fullName>
    </recommendedName>
</protein>
<dbReference type="PANTHER" id="PTHR34448:SF1">
    <property type="entry name" value="BLL6088 PROTEIN"/>
    <property type="match status" value="1"/>
</dbReference>
<sequence>HYAKVLELGNAMTEILEAASQMEMTTPAGTKLTCNIEGKRIDHASKRIFGAGEQTYPGGQVSWYPDPQTIDGTLVFDGSVWPPEKIGLINTPIKLSVKQGVVTAINGGSEATALQRWFESWKNPSIYKLAHLSYGLNPEALLTGNILEDERVFGCLEVGIGAQPPHLGIFEVNPCEAVTGHTDGVMLNGTVKLDGELIEKEGVFVHPKLTKIIESF</sequence>